<reference evidence="4 5" key="1">
    <citation type="submission" date="2017-07" db="EMBL/GenBank/DDBJ databases">
        <title>Tamlnaduibacter salinus (Mi-7) genome sequencing.</title>
        <authorList>
            <person name="Verma A."/>
            <person name="Krishnamurthi S."/>
        </authorList>
    </citation>
    <scope>NUCLEOTIDE SEQUENCE [LARGE SCALE GENOMIC DNA]</scope>
    <source>
        <strain evidence="4 5">Mi-7</strain>
    </source>
</reference>
<gene>
    <name evidence="4" type="ORF">CF392_03190</name>
</gene>
<dbReference type="AlphaFoldDB" id="A0A2A2I748"/>
<evidence type="ECO:0000259" key="2">
    <source>
        <dbReference type="Pfam" id="PF07287"/>
    </source>
</evidence>
<dbReference type="PANTHER" id="PTHR47708:SF2">
    <property type="entry name" value="SI:CH73-132F6.5"/>
    <property type="match status" value="1"/>
</dbReference>
<accession>A0A2A2I748</accession>
<sequence>MPSTTRTTRIGCSAAFWGDTEIAARQLVEKGNLDYLVSDYLAEITMSIMAGQKLKDPSQGYARDFVETVMAPLLSQIRDQGIRVISNAGGVNPKTCRDALQQLCDDQGLDLRIGLVLGDDLMPAKSELSKRDIREMTTGEPLPATMVSLNAYLGAPGIVAALEDGADIVITGRVADSALVLAPLIHEFGWAWDDWDRLAQGSLAGHLIECGAHATGGNFTDWESVADGFTDMGFPIVEVQPTGQFVLSKPPETGGRVSFGTVAEQLVYEIDDPAAYQLPDVICDFTQVTLEETGPDQVTVRGATGRAPTDQYKVAGTWPDGHKCTVTFLMAGINAARKAETVANAILDRTRRLFEEKGYGPYTDTHVELLGTEATYGAHGRRSDTREVVIKISTAHANKKALVLFSREIAQAATGMAPGLTGIVGGRPTVWPKIRLFSCLVPKSHTTVTVDVAGESRTVALPAIDASRGATPSTPTSDEAQPSGTANTTVPLIRLAWARSGDKGDHANIGVVARRPDYLPWIRQSLTEDTVTDWMRHTLNQDKGRVRRWDLPGIHGLNFLLEHSLGGGGVASLRIDPQGKAFAQQLLDMPVSIPDELLDEDSE</sequence>
<dbReference type="Pfam" id="PF07287">
    <property type="entry name" value="AtuA"/>
    <property type="match status" value="1"/>
</dbReference>
<feature type="domain" description="Acyclic terpene utilisation N-terminal" evidence="2">
    <location>
        <begin position="9"/>
        <end position="451"/>
    </location>
</feature>
<evidence type="ECO:0000259" key="3">
    <source>
        <dbReference type="Pfam" id="PF23544"/>
    </source>
</evidence>
<evidence type="ECO:0000313" key="4">
    <source>
        <dbReference type="EMBL" id="PAV26940.1"/>
    </source>
</evidence>
<dbReference type="InterPro" id="IPR056362">
    <property type="entry name" value="AtuA-like_ferredoxin_dom"/>
</dbReference>
<dbReference type="RefSeq" id="WP_095610028.1">
    <property type="nucleotide sequence ID" value="NZ_NMPM01000012.1"/>
</dbReference>
<name>A0A2A2I748_9GAMM</name>
<organism evidence="4 5">
    <name type="scientific">Tamilnaduibacter salinus</name>
    <dbReference type="NCBI Taxonomy" id="1484056"/>
    <lineage>
        <taxon>Bacteria</taxon>
        <taxon>Pseudomonadati</taxon>
        <taxon>Pseudomonadota</taxon>
        <taxon>Gammaproteobacteria</taxon>
        <taxon>Pseudomonadales</taxon>
        <taxon>Marinobacteraceae</taxon>
        <taxon>Tamilnaduibacter</taxon>
    </lineage>
</organism>
<proteinExistence type="predicted"/>
<dbReference type="EMBL" id="NMPM01000012">
    <property type="protein sequence ID" value="PAV26940.1"/>
    <property type="molecule type" value="Genomic_DNA"/>
</dbReference>
<dbReference type="Proteomes" id="UP000218332">
    <property type="component" value="Unassembled WGS sequence"/>
</dbReference>
<protein>
    <submittedName>
        <fullName evidence="4">Terpene utilization protein AtuA</fullName>
    </submittedName>
</protein>
<evidence type="ECO:0000313" key="5">
    <source>
        <dbReference type="Proteomes" id="UP000218332"/>
    </source>
</evidence>
<evidence type="ECO:0000256" key="1">
    <source>
        <dbReference type="SAM" id="MobiDB-lite"/>
    </source>
</evidence>
<dbReference type="Pfam" id="PF23544">
    <property type="entry name" value="AtuA_ferredoxin"/>
    <property type="match status" value="1"/>
</dbReference>
<comment type="caution">
    <text evidence="4">The sequence shown here is derived from an EMBL/GenBank/DDBJ whole genome shotgun (WGS) entry which is preliminary data.</text>
</comment>
<dbReference type="PANTHER" id="PTHR47708">
    <property type="match status" value="1"/>
</dbReference>
<feature type="domain" description="AtuA-like ferredoxin-fold" evidence="3">
    <location>
        <begin position="490"/>
        <end position="591"/>
    </location>
</feature>
<dbReference type="InterPro" id="IPR010839">
    <property type="entry name" value="AtuA_N"/>
</dbReference>
<keyword evidence="5" id="KW-1185">Reference proteome</keyword>
<feature type="compositionally biased region" description="Polar residues" evidence="1">
    <location>
        <begin position="470"/>
        <end position="486"/>
    </location>
</feature>
<feature type="region of interest" description="Disordered" evidence="1">
    <location>
        <begin position="466"/>
        <end position="486"/>
    </location>
</feature>